<name>A0A8A4ZCN4_9MICO</name>
<accession>A0A8A4ZCN4</accession>
<evidence type="ECO:0000313" key="4">
    <source>
        <dbReference type="Proteomes" id="UP000663937"/>
    </source>
</evidence>
<dbReference type="PANTHER" id="PTHR43179:SF7">
    <property type="entry name" value="RHAMNOSYLTRANSFERASE WBBL"/>
    <property type="match status" value="1"/>
</dbReference>
<dbReference type="AlphaFoldDB" id="A0A8A4ZCN4"/>
<dbReference type="Gene3D" id="3.90.550.10">
    <property type="entry name" value="Spore Coat Polysaccharide Biosynthesis Protein SpsA, Chain A"/>
    <property type="match status" value="1"/>
</dbReference>
<gene>
    <name evidence="3" type="ORF">J4E96_00900</name>
</gene>
<protein>
    <submittedName>
        <fullName evidence="3">Glycosyltransferase family 2 protein</fullName>
    </submittedName>
</protein>
<dbReference type="CDD" id="cd04186">
    <property type="entry name" value="GT_2_like_c"/>
    <property type="match status" value="1"/>
</dbReference>
<dbReference type="InterPro" id="IPR001173">
    <property type="entry name" value="Glyco_trans_2-like"/>
</dbReference>
<keyword evidence="4" id="KW-1185">Reference proteome</keyword>
<feature type="domain" description="Glycosyltransferase 2-like" evidence="2">
    <location>
        <begin position="39"/>
        <end position="165"/>
    </location>
</feature>
<dbReference type="InterPro" id="IPR029044">
    <property type="entry name" value="Nucleotide-diphossugar_trans"/>
</dbReference>
<proteinExistence type="predicted"/>
<dbReference type="PANTHER" id="PTHR43179">
    <property type="entry name" value="RHAMNOSYLTRANSFERASE WBBL"/>
    <property type="match status" value="1"/>
</dbReference>
<dbReference type="KEGG" id="psic:J4E96_00900"/>
<evidence type="ECO:0000259" key="2">
    <source>
        <dbReference type="Pfam" id="PF00535"/>
    </source>
</evidence>
<dbReference type="RefSeq" id="WP_227423946.1">
    <property type="nucleotide sequence ID" value="NZ_CP071868.1"/>
</dbReference>
<feature type="region of interest" description="Disordered" evidence="1">
    <location>
        <begin position="1"/>
        <end position="31"/>
    </location>
</feature>
<dbReference type="Proteomes" id="UP000663937">
    <property type="component" value="Chromosome"/>
</dbReference>
<evidence type="ECO:0000256" key="1">
    <source>
        <dbReference type="SAM" id="MobiDB-lite"/>
    </source>
</evidence>
<evidence type="ECO:0000313" key="3">
    <source>
        <dbReference type="EMBL" id="QTE29654.1"/>
    </source>
</evidence>
<organism evidence="3 4">
    <name type="scientific">Pengzhenrongella sicca</name>
    <dbReference type="NCBI Taxonomy" id="2819238"/>
    <lineage>
        <taxon>Bacteria</taxon>
        <taxon>Bacillati</taxon>
        <taxon>Actinomycetota</taxon>
        <taxon>Actinomycetes</taxon>
        <taxon>Micrococcales</taxon>
        <taxon>Pengzhenrongella</taxon>
    </lineage>
</organism>
<reference evidence="3" key="1">
    <citation type="submission" date="2021-03" db="EMBL/GenBank/DDBJ databases">
        <title>Pengzhenrongella sicca gen. nov., sp. nov., a new member of suborder Micrococcineae isolated from High-Arctic tundra soil.</title>
        <authorList>
            <person name="Peng F."/>
        </authorList>
    </citation>
    <scope>NUCLEOTIDE SEQUENCE</scope>
    <source>
        <strain evidence="3">LRZ-2</strain>
    </source>
</reference>
<dbReference type="EMBL" id="CP071868">
    <property type="protein sequence ID" value="QTE29654.1"/>
    <property type="molecule type" value="Genomic_DNA"/>
</dbReference>
<sequence>MDVGSEHGATVAPRTDLDQQEVSPATRTDDGPPAEIDVSIIIVTYNAGDYVRACLQTLLGVGRPAARFEVIVVDNASTPPLAPLLREYLDESSIVALEENIGFGRACNLGAERARGRHVLLLNPDAEVRGGTIDALIRAADAEPRAGVLGGRTVTRTGEVDPHSCWGAPTLWSSFCFATALSTVFARSALFDPESLGKWARDSVRDVDVVTGSLLLVPMPVWREVGGFDPAYFMYAEDADLCRRIRRTGRRVWITPDAVALHSGGASSSSGDKTVMLMKGRVTYARKHFGRVQGPVIRALLLAGVALRGQGFRLLGRRDVGWVAAWARRDEWRHGYQLGAEATR</sequence>
<dbReference type="SUPFAM" id="SSF53448">
    <property type="entry name" value="Nucleotide-diphospho-sugar transferases"/>
    <property type="match status" value="1"/>
</dbReference>
<dbReference type="Pfam" id="PF00535">
    <property type="entry name" value="Glycos_transf_2"/>
    <property type="match status" value="1"/>
</dbReference>